<protein>
    <recommendedName>
        <fullName evidence="2">site-specific DNA-methyltransferase (adenine-specific)</fullName>
        <ecNumber evidence="2">2.1.1.72</ecNumber>
    </recommendedName>
</protein>
<dbReference type="InterPro" id="IPR029063">
    <property type="entry name" value="SAM-dependent_MTases_sf"/>
</dbReference>
<dbReference type="Gene3D" id="3.40.50.150">
    <property type="entry name" value="Vaccinia Virus protein VP39"/>
    <property type="match status" value="1"/>
</dbReference>
<organism evidence="7 8">
    <name type="scientific">Megasphaera hexanoica</name>
    <dbReference type="NCBI Taxonomy" id="1675036"/>
    <lineage>
        <taxon>Bacteria</taxon>
        <taxon>Bacillati</taxon>
        <taxon>Bacillota</taxon>
        <taxon>Negativicutes</taxon>
        <taxon>Veillonellales</taxon>
        <taxon>Veillonellaceae</taxon>
        <taxon>Megasphaera</taxon>
    </lineage>
</organism>
<dbReference type="InterPro" id="IPR012263">
    <property type="entry name" value="M_m6A_EcoRV"/>
</dbReference>
<dbReference type="PRINTS" id="PR00505">
    <property type="entry name" value="D12N6MTFRASE"/>
</dbReference>
<reference evidence="7 8" key="1">
    <citation type="submission" date="2024-10" db="EMBL/GenBank/DDBJ databases">
        <authorList>
            <person name="Sang B.-I."/>
            <person name="Prabhaharan D."/>
        </authorList>
    </citation>
    <scope>NUCLEOTIDE SEQUENCE [LARGE SCALE GENOMIC DNA]</scope>
    <source>
        <strain evidence="7 8">MH</strain>
    </source>
</reference>
<comment type="caution">
    <text evidence="7">The sequence shown here is derived from an EMBL/GenBank/DDBJ whole genome shotgun (WGS) entry which is preliminary data.</text>
</comment>
<proteinExistence type="inferred from homology"/>
<evidence type="ECO:0000256" key="6">
    <source>
        <dbReference type="ARBA" id="ARBA00047942"/>
    </source>
</evidence>
<evidence type="ECO:0000256" key="5">
    <source>
        <dbReference type="ARBA" id="ARBA00022691"/>
    </source>
</evidence>
<comment type="catalytic activity">
    <reaction evidence="6">
        <text>a 2'-deoxyadenosine in DNA + S-adenosyl-L-methionine = an N(6)-methyl-2'-deoxyadenosine in DNA + S-adenosyl-L-homocysteine + H(+)</text>
        <dbReference type="Rhea" id="RHEA:15197"/>
        <dbReference type="Rhea" id="RHEA-COMP:12418"/>
        <dbReference type="Rhea" id="RHEA-COMP:12419"/>
        <dbReference type="ChEBI" id="CHEBI:15378"/>
        <dbReference type="ChEBI" id="CHEBI:57856"/>
        <dbReference type="ChEBI" id="CHEBI:59789"/>
        <dbReference type="ChEBI" id="CHEBI:90615"/>
        <dbReference type="ChEBI" id="CHEBI:90616"/>
        <dbReference type="EC" id="2.1.1.72"/>
    </reaction>
</comment>
<dbReference type="InterPro" id="IPR023095">
    <property type="entry name" value="Ade_MeTrfase_dom_2"/>
</dbReference>
<sequence length="289" mass="33889">MPSNNSPLRYPGGKSQLFKYISHTLEMNHLDHATYCEAFCGGAGVAMSLLLNNKVNQVLLNDYDPAIYSVWYAILHQADELIENILDTPVTLDEWYNQRAIYNRLKVIRGYNFDLAWATFYLNRTNRSGIIEGGPIGGLTQTAKYKIDCRFNKPSLIKKIQKIHALRNRIHLYNYDGIEFIRRVIEPFQGNIFIFFDPPYFKQGKNLYKNALDATYHAELSQAICNLQRQHWIVTYDNVDEIRTLYADCEGWRYKIRYTANEKRRESELLYKSPITQLESYERVTLEEI</sequence>
<evidence type="ECO:0000313" key="7">
    <source>
        <dbReference type="EMBL" id="MFG6274069.1"/>
    </source>
</evidence>
<dbReference type="Pfam" id="PF02086">
    <property type="entry name" value="MethyltransfD12"/>
    <property type="match status" value="1"/>
</dbReference>
<dbReference type="SUPFAM" id="SSF53335">
    <property type="entry name" value="S-adenosyl-L-methionine-dependent methyltransferases"/>
    <property type="match status" value="1"/>
</dbReference>
<evidence type="ECO:0000256" key="1">
    <source>
        <dbReference type="ARBA" id="ARBA00006594"/>
    </source>
</evidence>
<dbReference type="GO" id="GO:0008168">
    <property type="term" value="F:methyltransferase activity"/>
    <property type="evidence" value="ECO:0007669"/>
    <property type="project" value="UniProtKB-KW"/>
</dbReference>
<keyword evidence="8" id="KW-1185">Reference proteome</keyword>
<evidence type="ECO:0000256" key="3">
    <source>
        <dbReference type="ARBA" id="ARBA00022603"/>
    </source>
</evidence>
<keyword evidence="4" id="KW-0808">Transferase</keyword>
<comment type="similarity">
    <text evidence="1">Belongs to the N(4)/N(6)-methyltransferase family.</text>
</comment>
<dbReference type="PIRSF" id="PIRSF000398">
    <property type="entry name" value="M_m6A_EcoRV"/>
    <property type="match status" value="1"/>
</dbReference>
<dbReference type="EC" id="2.1.1.72" evidence="2"/>
<dbReference type="Gene3D" id="1.10.1020.10">
    <property type="entry name" value="Adenine-specific Methyltransferase, Domain 2"/>
    <property type="match status" value="1"/>
</dbReference>
<dbReference type="InterPro" id="IPR012327">
    <property type="entry name" value="MeTrfase_D12"/>
</dbReference>
<keyword evidence="5" id="KW-0949">S-adenosyl-L-methionine</keyword>
<dbReference type="PANTHER" id="PTHR30481">
    <property type="entry name" value="DNA ADENINE METHYLASE"/>
    <property type="match status" value="1"/>
</dbReference>
<accession>A0ABW7DSG0</accession>
<evidence type="ECO:0000256" key="4">
    <source>
        <dbReference type="ARBA" id="ARBA00022679"/>
    </source>
</evidence>
<dbReference type="GO" id="GO:0032259">
    <property type="term" value="P:methylation"/>
    <property type="evidence" value="ECO:0007669"/>
    <property type="project" value="UniProtKB-KW"/>
</dbReference>
<dbReference type="Proteomes" id="UP001605989">
    <property type="component" value="Unassembled WGS sequence"/>
</dbReference>
<dbReference type="EMBL" id="JBIEKR010000013">
    <property type="protein sequence ID" value="MFG6274069.1"/>
    <property type="molecule type" value="Genomic_DNA"/>
</dbReference>
<evidence type="ECO:0000256" key="2">
    <source>
        <dbReference type="ARBA" id="ARBA00011900"/>
    </source>
</evidence>
<gene>
    <name evidence="7" type="ORF">ACGTZG_12830</name>
</gene>
<evidence type="ECO:0000313" key="8">
    <source>
        <dbReference type="Proteomes" id="UP001605989"/>
    </source>
</evidence>
<name>A0ABW7DSG0_9FIRM</name>
<keyword evidence="3 7" id="KW-0489">Methyltransferase</keyword>
<dbReference type="RefSeq" id="WP_113855212.1">
    <property type="nucleotide sequence ID" value="NZ_CP011940.1"/>
</dbReference>
<dbReference type="PANTHER" id="PTHR30481:SF2">
    <property type="entry name" value="SITE-SPECIFIC DNA-METHYLTRANSFERASE (ADENINE-SPECIFIC)"/>
    <property type="match status" value="1"/>
</dbReference>